<reference evidence="2" key="2">
    <citation type="journal article" date="2015" name="Data Brief">
        <title>Shoot transcriptome of the giant reed, Arundo donax.</title>
        <authorList>
            <person name="Barrero R.A."/>
            <person name="Guerrero F.D."/>
            <person name="Moolhuijzen P."/>
            <person name="Goolsby J.A."/>
            <person name="Tidwell J."/>
            <person name="Bellgard S.E."/>
            <person name="Bellgard M.I."/>
        </authorList>
    </citation>
    <scope>NUCLEOTIDE SEQUENCE</scope>
    <source>
        <tissue evidence="2">Shoot tissue taken approximately 20 cm above the soil surface</tissue>
    </source>
</reference>
<dbReference type="EMBL" id="GBRH01167398">
    <property type="protein sequence ID" value="JAE30498.1"/>
    <property type="molecule type" value="Transcribed_RNA"/>
</dbReference>
<proteinExistence type="predicted"/>
<accession>A0A0A9HC72</accession>
<feature type="region of interest" description="Disordered" evidence="1">
    <location>
        <begin position="45"/>
        <end position="96"/>
    </location>
</feature>
<sequence length="96" mass="11055">MDGDNMAAPATEPAWYDSDPNIDEDYRLFLRHACAVNDAETVFEMGDFSVTLGDDSEGEEDEEEEEEEDEEEEEEEEDEDGGRRHRGRPFWPPRAP</sequence>
<feature type="region of interest" description="Disordered" evidence="1">
    <location>
        <begin position="1"/>
        <end position="21"/>
    </location>
</feature>
<feature type="compositionally biased region" description="Acidic residues" evidence="1">
    <location>
        <begin position="54"/>
        <end position="80"/>
    </location>
</feature>
<organism evidence="2">
    <name type="scientific">Arundo donax</name>
    <name type="common">Giant reed</name>
    <name type="synonym">Donax arundinaceus</name>
    <dbReference type="NCBI Taxonomy" id="35708"/>
    <lineage>
        <taxon>Eukaryota</taxon>
        <taxon>Viridiplantae</taxon>
        <taxon>Streptophyta</taxon>
        <taxon>Embryophyta</taxon>
        <taxon>Tracheophyta</taxon>
        <taxon>Spermatophyta</taxon>
        <taxon>Magnoliopsida</taxon>
        <taxon>Liliopsida</taxon>
        <taxon>Poales</taxon>
        <taxon>Poaceae</taxon>
        <taxon>PACMAD clade</taxon>
        <taxon>Arundinoideae</taxon>
        <taxon>Arundineae</taxon>
        <taxon>Arundo</taxon>
    </lineage>
</organism>
<dbReference type="AlphaFoldDB" id="A0A0A9HC72"/>
<reference evidence="2" key="1">
    <citation type="submission" date="2014-09" db="EMBL/GenBank/DDBJ databases">
        <authorList>
            <person name="Magalhaes I.L.F."/>
            <person name="Oliveira U."/>
            <person name="Santos F.R."/>
            <person name="Vidigal T.H.D.A."/>
            <person name="Brescovit A.D."/>
            <person name="Santos A.J."/>
        </authorList>
    </citation>
    <scope>NUCLEOTIDE SEQUENCE</scope>
    <source>
        <tissue evidence="2">Shoot tissue taken approximately 20 cm above the soil surface</tissue>
    </source>
</reference>
<name>A0A0A9HC72_ARUDO</name>
<evidence type="ECO:0000313" key="2">
    <source>
        <dbReference type="EMBL" id="JAE30498.1"/>
    </source>
</evidence>
<evidence type="ECO:0000256" key="1">
    <source>
        <dbReference type="SAM" id="MobiDB-lite"/>
    </source>
</evidence>
<protein>
    <submittedName>
        <fullName evidence="2">Uncharacterized protein</fullName>
    </submittedName>
</protein>